<dbReference type="EMBL" id="VRMN01000014">
    <property type="protein sequence ID" value="KAA8491346.1"/>
    <property type="molecule type" value="Genomic_DNA"/>
</dbReference>
<dbReference type="InterPro" id="IPR001650">
    <property type="entry name" value="Helicase_C-like"/>
</dbReference>
<feature type="domain" description="RNase III" evidence="5">
    <location>
        <begin position="1550"/>
        <end position="1674"/>
    </location>
</feature>
<dbReference type="GO" id="GO:0004525">
    <property type="term" value="F:ribonuclease III activity"/>
    <property type="evidence" value="ECO:0007669"/>
    <property type="project" value="InterPro"/>
</dbReference>
<evidence type="ECO:0000256" key="4">
    <source>
        <dbReference type="SAM" id="MobiDB-lite"/>
    </source>
</evidence>
<accession>A0A5J4YIP9</accession>
<dbReference type="Pfam" id="PF00636">
    <property type="entry name" value="Ribonuclease_3"/>
    <property type="match status" value="2"/>
</dbReference>
<dbReference type="PROSITE" id="PS51192">
    <property type="entry name" value="HELICASE_ATP_BIND_1"/>
    <property type="match status" value="1"/>
</dbReference>
<dbReference type="PANTHER" id="PTHR14950:SF37">
    <property type="entry name" value="ENDORIBONUCLEASE DICER"/>
    <property type="match status" value="1"/>
</dbReference>
<feature type="domain" description="RNase III" evidence="5">
    <location>
        <begin position="1382"/>
        <end position="1490"/>
    </location>
</feature>
<dbReference type="Gene3D" id="1.10.1520.10">
    <property type="entry name" value="Ribonuclease III domain"/>
    <property type="match status" value="2"/>
</dbReference>
<evidence type="ECO:0000313" key="8">
    <source>
        <dbReference type="EMBL" id="KAA8491346.1"/>
    </source>
</evidence>
<dbReference type="InterPro" id="IPR011545">
    <property type="entry name" value="DEAD/DEAH_box_helicase_dom"/>
</dbReference>
<keyword evidence="9" id="KW-1185">Reference proteome</keyword>
<evidence type="ECO:0000259" key="5">
    <source>
        <dbReference type="PROSITE" id="PS50142"/>
    </source>
</evidence>
<sequence length="1729" mass="193428">MPQLDQGQRLDEDQGQQCSKTPANARLKAVLDTLAESPRPYQVSLIEQAVENNAIITLPTGAGKTLVAVGVILYRHETLGQARDVLQHGTKHGICVERTASTPQQEQLSSWHKSSTVDSKHERVSHGSRQDVTVLATARTVSVHSHDSDQLGMQETPSCAEVEAEQTVIQENTGRAVSRSHETSPASASEKRKHDESGQVSTPDSKRMHMDYNSVAANKVSSDAVHLVEAERSPRAYAGTSNMSNRMRQIYDSPPPQPPAPARRIAAMVVPRKPLVSQQAKYIRRLSGLRVSEFHGDLSGTEHFRGRRVSMSSSSTRSQYVVDVQQWSPERWKLVLQESDVIVLTPQLLLDCLRHSMLCFEEIHTLVLDEAHHATKNNPYRCLMVEFYALFKRNVEVYNWSADILPRVVGLSATPVKNMKCKDDPEANALEELQKLEDCLDAKIPNLRKSHREFIENGLHKPLELVVSYQPSLQRAIDLTMFDPESARHDAASLVLGEMDAMVMELCQLDFEDAEQEAAALVTGQYSPTRSLLAMFEHISQNIGHDAARAFWNAFAWEILGTDDAAEIYSSHLQHLEGTRASLSCKTIELLRILSLEVSRTQSTGAYPCCLVFVSMRCTAWALHHVLEERIRAAAAASNDAARLRPSFVTGQGKFLRKLKRQDGDARLFYLSKQIENIRLGQQGFSLLRQKKELQRFRMGDVNVLVSTSVLEEGLDIADCNTVIMADGIRNSLQYIQCRGRARAPESTFIVLVPEGDPDIMRRMNESKINDGILSKILHGDLTNEKNSSIVKWNGLWGLFEGPGGYLESATTRARVPAQALTALLHRYMNTHRVFDSGRAGSEFGFTTLLREQRPSNDDAENGLVRSTVNGGVHVEYVPNNPHLDPDAQPVLNPKIEIREIRDDCQRLWNVAGIPTRLGWLEVCLSSTQEGILRKRDINNVLHLRLARRLVELDELDEYLLPADRALQDRTGAALDVGARARHGSGSEALMTVKQDAGVCKEFELYIPTNPHLSVTLWCYEILDNTVQDSGIFHAGRWALDERFGLAFGTCMEHVLACMRAYGAGGRQLVFSDDSDESTESAAEIELKAASTAFKADVNATEMEALRKYSLRARAIASSRISEVVVRETKRTDLEEAFEEFGIEVVNEQDVGGKESDEYESAQVRQGIQTLASEGIMANLGYFFIPLQTRGSAGIDWDKVDELNRFDMDNEEYQRQIYHRRIDDDILPQAPTEYEYKVVMSWSSRRSEFVVYYSTSLIPGSKSGRRVSCWRSCPLDAPPLLRVNFNQARRLMDPGVTSSKETVALRKQLRVHTLFCTLPCASLLVLPLAVSACRLLKALPGWERNVAVLSLKLSLPSPYIHRLPNSLFQCCLTTKKGQEYIHTSYERHEFLGDLVLKTIATRYCFFKDARYTPADIQEHRKKIIRNDSLKDRALAWKMGACVNLLNSGLDKLKTCPYVFGVATGLTFSISLKVLADVVEAVVGAVLSENQYDALSALDVLQSLDVLPPDGRDVILHNQVQCPSADELMQRFDMPHLRGARQLREVINTAFLKAESILGYAFSERVLLLQAIISPVTGLGFDYERLESLGDAIMGHIIGCFLFYHFPDFGPDQLTEHFQELVSNRNLREIVHASGLDEVLITTQSTENIGDAIVHSKMYADVLESLLGAIYVDLKCVDPLDPTLRNIVLRLFRPGLDEVAKKNSKVLDWSALLPCPTPFSVETEAGDERL</sequence>
<dbReference type="Pfam" id="PF00270">
    <property type="entry name" value="DEAD"/>
    <property type="match status" value="1"/>
</dbReference>
<dbReference type="SUPFAM" id="SSF69065">
    <property type="entry name" value="RNase III domain-like"/>
    <property type="match status" value="2"/>
</dbReference>
<dbReference type="SMART" id="SM00490">
    <property type="entry name" value="HELICc"/>
    <property type="match status" value="1"/>
</dbReference>
<name>A0A5J4YIP9_PORPP</name>
<feature type="region of interest" description="Disordered" evidence="4">
    <location>
        <begin position="99"/>
        <end position="129"/>
    </location>
</feature>
<reference evidence="9" key="1">
    <citation type="journal article" date="2019" name="Nat. Commun.">
        <title>Expansion of phycobilisome linker gene families in mesophilic red algae.</title>
        <authorList>
            <person name="Lee J."/>
            <person name="Kim D."/>
            <person name="Bhattacharya D."/>
            <person name="Yoon H.S."/>
        </authorList>
    </citation>
    <scope>NUCLEOTIDE SEQUENCE [LARGE SCALE GENOMIC DNA]</scope>
    <source>
        <strain evidence="9">CCMP 1328</strain>
    </source>
</reference>
<evidence type="ECO:0000259" key="6">
    <source>
        <dbReference type="PROSITE" id="PS51192"/>
    </source>
</evidence>
<feature type="compositionally biased region" description="Polar residues" evidence="4">
    <location>
        <begin position="99"/>
        <end position="117"/>
    </location>
</feature>
<comment type="caution">
    <text evidence="8">The sequence shown here is derived from an EMBL/GenBank/DDBJ whole genome shotgun (WGS) entry which is preliminary data.</text>
</comment>
<dbReference type="Proteomes" id="UP000324585">
    <property type="component" value="Unassembled WGS sequence"/>
</dbReference>
<dbReference type="SUPFAM" id="SSF52540">
    <property type="entry name" value="P-loop containing nucleoside triphosphate hydrolases"/>
    <property type="match status" value="2"/>
</dbReference>
<dbReference type="Gene3D" id="3.40.50.300">
    <property type="entry name" value="P-loop containing nucleotide triphosphate hydrolases"/>
    <property type="match status" value="3"/>
</dbReference>
<organism evidence="8 9">
    <name type="scientific">Porphyridium purpureum</name>
    <name type="common">Red alga</name>
    <name type="synonym">Porphyridium cruentum</name>
    <dbReference type="NCBI Taxonomy" id="35688"/>
    <lineage>
        <taxon>Eukaryota</taxon>
        <taxon>Rhodophyta</taxon>
        <taxon>Bangiophyceae</taxon>
        <taxon>Porphyridiales</taxon>
        <taxon>Porphyridiaceae</taxon>
        <taxon>Porphyridium</taxon>
    </lineage>
</organism>
<gene>
    <name evidence="8" type="ORF">FVE85_7767</name>
</gene>
<dbReference type="CDD" id="cd00593">
    <property type="entry name" value="RIBOc"/>
    <property type="match status" value="2"/>
</dbReference>
<dbReference type="Pfam" id="PF00271">
    <property type="entry name" value="Helicase_C"/>
    <property type="match status" value="1"/>
</dbReference>
<dbReference type="InterPro" id="IPR014001">
    <property type="entry name" value="Helicase_ATP-bd"/>
</dbReference>
<dbReference type="GO" id="GO:0031047">
    <property type="term" value="P:regulatory ncRNA-mediated gene silencing"/>
    <property type="evidence" value="ECO:0007669"/>
    <property type="project" value="UniProtKB-ARBA"/>
</dbReference>
<keyword evidence="3" id="KW-0067">ATP-binding</keyword>
<dbReference type="SMART" id="SM00487">
    <property type="entry name" value="DEXDc"/>
    <property type="match status" value="1"/>
</dbReference>
<proteinExistence type="predicted"/>
<evidence type="ECO:0000256" key="3">
    <source>
        <dbReference type="ARBA" id="ARBA00022840"/>
    </source>
</evidence>
<dbReference type="GO" id="GO:0005524">
    <property type="term" value="F:ATP binding"/>
    <property type="evidence" value="ECO:0007669"/>
    <property type="project" value="UniProtKB-KW"/>
</dbReference>
<dbReference type="GO" id="GO:0006396">
    <property type="term" value="P:RNA processing"/>
    <property type="evidence" value="ECO:0007669"/>
    <property type="project" value="InterPro"/>
</dbReference>
<dbReference type="OrthoDB" id="4688at2759"/>
<feature type="compositionally biased region" description="Basic and acidic residues" evidence="4">
    <location>
        <begin position="118"/>
        <end position="129"/>
    </location>
</feature>
<dbReference type="InterPro" id="IPR027417">
    <property type="entry name" value="P-loop_NTPase"/>
</dbReference>
<keyword evidence="1" id="KW-0547">Nucleotide-binding</keyword>
<dbReference type="PROSITE" id="PS50142">
    <property type="entry name" value="RNASE_3_2"/>
    <property type="match status" value="2"/>
</dbReference>
<feature type="region of interest" description="Disordered" evidence="4">
    <location>
        <begin position="1"/>
        <end position="21"/>
    </location>
</feature>
<dbReference type="PROSITE" id="PS51194">
    <property type="entry name" value="HELICASE_CTER"/>
    <property type="match status" value="1"/>
</dbReference>
<dbReference type="OMA" id="CCVNLIR"/>
<protein>
    <submittedName>
        <fullName evidence="8">Dicer-like protein 1</fullName>
    </submittedName>
</protein>
<evidence type="ECO:0000256" key="2">
    <source>
        <dbReference type="ARBA" id="ARBA00022801"/>
    </source>
</evidence>
<evidence type="ECO:0000313" key="9">
    <source>
        <dbReference type="Proteomes" id="UP000324585"/>
    </source>
</evidence>
<evidence type="ECO:0000259" key="7">
    <source>
        <dbReference type="PROSITE" id="PS51194"/>
    </source>
</evidence>
<dbReference type="InterPro" id="IPR000999">
    <property type="entry name" value="RNase_III_dom"/>
</dbReference>
<feature type="region of interest" description="Disordered" evidence="4">
    <location>
        <begin position="170"/>
        <end position="207"/>
    </location>
</feature>
<evidence type="ECO:0000256" key="1">
    <source>
        <dbReference type="ARBA" id="ARBA00022741"/>
    </source>
</evidence>
<dbReference type="InterPro" id="IPR036389">
    <property type="entry name" value="RNase_III_sf"/>
</dbReference>
<dbReference type="GO" id="GO:0003676">
    <property type="term" value="F:nucleic acid binding"/>
    <property type="evidence" value="ECO:0007669"/>
    <property type="project" value="InterPro"/>
</dbReference>
<keyword evidence="2" id="KW-0378">Hydrolase</keyword>
<dbReference type="SMART" id="SM00535">
    <property type="entry name" value="RIBOc"/>
    <property type="match status" value="2"/>
</dbReference>
<feature type="domain" description="Helicase ATP-binding" evidence="6">
    <location>
        <begin position="259"/>
        <end position="433"/>
    </location>
</feature>
<feature type="domain" description="Helicase C-terminal" evidence="7">
    <location>
        <begin position="589"/>
        <end position="789"/>
    </location>
</feature>
<dbReference type="PANTHER" id="PTHR14950">
    <property type="entry name" value="DICER-RELATED"/>
    <property type="match status" value="1"/>
</dbReference>